<proteinExistence type="predicted"/>
<dbReference type="EMBL" id="JAINUG010000092">
    <property type="protein sequence ID" value="KAJ8398147.1"/>
    <property type="molecule type" value="Genomic_DNA"/>
</dbReference>
<dbReference type="Proteomes" id="UP001221898">
    <property type="component" value="Unassembled WGS sequence"/>
</dbReference>
<dbReference type="AlphaFoldDB" id="A0AAD7S8U6"/>
<protein>
    <submittedName>
        <fullName evidence="2">Uncharacterized protein</fullName>
    </submittedName>
</protein>
<name>A0AAD7S8U6_9TELE</name>
<gene>
    <name evidence="2" type="ORF">AAFF_G00429910</name>
</gene>
<comment type="caution">
    <text evidence="2">The sequence shown here is derived from an EMBL/GenBank/DDBJ whole genome shotgun (WGS) entry which is preliminary data.</text>
</comment>
<feature type="region of interest" description="Disordered" evidence="1">
    <location>
        <begin position="1"/>
        <end position="26"/>
    </location>
</feature>
<evidence type="ECO:0000313" key="3">
    <source>
        <dbReference type="Proteomes" id="UP001221898"/>
    </source>
</evidence>
<evidence type="ECO:0000256" key="1">
    <source>
        <dbReference type="SAM" id="MobiDB-lite"/>
    </source>
</evidence>
<evidence type="ECO:0000313" key="2">
    <source>
        <dbReference type="EMBL" id="KAJ8398147.1"/>
    </source>
</evidence>
<accession>A0AAD7S8U6</accession>
<organism evidence="2 3">
    <name type="scientific">Aldrovandia affinis</name>
    <dbReference type="NCBI Taxonomy" id="143900"/>
    <lineage>
        <taxon>Eukaryota</taxon>
        <taxon>Metazoa</taxon>
        <taxon>Chordata</taxon>
        <taxon>Craniata</taxon>
        <taxon>Vertebrata</taxon>
        <taxon>Euteleostomi</taxon>
        <taxon>Actinopterygii</taxon>
        <taxon>Neopterygii</taxon>
        <taxon>Teleostei</taxon>
        <taxon>Notacanthiformes</taxon>
        <taxon>Halosauridae</taxon>
        <taxon>Aldrovandia</taxon>
    </lineage>
</organism>
<keyword evidence="3" id="KW-1185">Reference proteome</keyword>
<sequence length="88" mass="9857">MSGGEFEVPKSSPLVRSPEAVPTPTPAYDRHQLKFCFPDSGDADALFKQPSRLLWDRCLCCQPSPLSASLSPFCIQQPFWESSLLEQR</sequence>
<reference evidence="2" key="1">
    <citation type="journal article" date="2023" name="Science">
        <title>Genome structures resolve the early diversification of teleost fishes.</title>
        <authorList>
            <person name="Parey E."/>
            <person name="Louis A."/>
            <person name="Montfort J."/>
            <person name="Bouchez O."/>
            <person name="Roques C."/>
            <person name="Iampietro C."/>
            <person name="Lluch J."/>
            <person name="Castinel A."/>
            <person name="Donnadieu C."/>
            <person name="Desvignes T."/>
            <person name="Floi Bucao C."/>
            <person name="Jouanno E."/>
            <person name="Wen M."/>
            <person name="Mejri S."/>
            <person name="Dirks R."/>
            <person name="Jansen H."/>
            <person name="Henkel C."/>
            <person name="Chen W.J."/>
            <person name="Zahm M."/>
            <person name="Cabau C."/>
            <person name="Klopp C."/>
            <person name="Thompson A.W."/>
            <person name="Robinson-Rechavi M."/>
            <person name="Braasch I."/>
            <person name="Lecointre G."/>
            <person name="Bobe J."/>
            <person name="Postlethwait J.H."/>
            <person name="Berthelot C."/>
            <person name="Roest Crollius H."/>
            <person name="Guiguen Y."/>
        </authorList>
    </citation>
    <scope>NUCLEOTIDE SEQUENCE</scope>
    <source>
        <strain evidence="2">NC1722</strain>
    </source>
</reference>